<feature type="domain" description="Endonuclease NucS C-terminal" evidence="3">
    <location>
        <begin position="8"/>
        <end position="89"/>
    </location>
</feature>
<dbReference type="InterPro" id="IPR011856">
    <property type="entry name" value="tRNA_endonuc-like_dom_sf"/>
</dbReference>
<dbReference type="AlphaFoldDB" id="A0A3N0G0V9"/>
<reference evidence="4 5" key="1">
    <citation type="submission" date="2018-11" db="EMBL/GenBank/DDBJ databases">
        <title>Characterization of surface water Dickeya isolates.</title>
        <authorList>
            <person name="Van Gijsegem F."/>
            <person name="Pedron J."/>
        </authorList>
    </citation>
    <scope>NUCLEOTIDE SEQUENCE [LARGE SCALE GENOMIC DNA]</scope>
    <source>
        <strain evidence="4 5">FVG1-MFV-O17</strain>
    </source>
</reference>
<keyword evidence="1" id="KW-0238">DNA-binding</keyword>
<evidence type="ECO:0000313" key="4">
    <source>
        <dbReference type="EMBL" id="RNM05798.1"/>
    </source>
</evidence>
<evidence type="ECO:0000259" key="3">
    <source>
        <dbReference type="Pfam" id="PF01939"/>
    </source>
</evidence>
<organism evidence="4 5">
    <name type="scientific">Dickeya undicola</name>
    <dbReference type="NCBI Taxonomy" id="1577887"/>
    <lineage>
        <taxon>Bacteria</taxon>
        <taxon>Pseudomonadati</taxon>
        <taxon>Pseudomonadota</taxon>
        <taxon>Gammaproteobacteria</taxon>
        <taxon>Enterobacterales</taxon>
        <taxon>Pectobacteriaceae</taxon>
        <taxon>Dickeya</taxon>
    </lineage>
</organism>
<dbReference type="Pfam" id="PF01939">
    <property type="entry name" value="NucS_C"/>
    <property type="match status" value="1"/>
</dbReference>
<gene>
    <name evidence="4" type="ORF">EF878_11165</name>
</gene>
<dbReference type="RefSeq" id="WP_123252627.1">
    <property type="nucleotide sequence ID" value="NZ_RJLR01000020.1"/>
</dbReference>
<dbReference type="Gene3D" id="3.40.1350.10">
    <property type="match status" value="1"/>
</dbReference>
<feature type="coiled-coil region" evidence="2">
    <location>
        <begin position="220"/>
        <end position="250"/>
    </location>
</feature>
<sequence>MKKLKITEAQIRDFLSEHLTLIEPSLELVGKEFYLPNTEGSSGFLDIFARDSNGKLVIIEIKRTDSAAREAIQELYKYVSLIRKNLLVKDIEIRLILLSVQWHELESPFSEFYASAPFEVTAGKIILDEKGTPIAITPLLIQPTSNERKIGIRHFLWGFPDEAAAKNAIPLIEIKIKKSGLKDFVLIKSTPTNKMLAGRSFIYFAQRELRLEEYLELIEINSSEKQFSEFKESLDELTELDDKIAEASDEVWLGTDGISHRQFGADTAEISSLEKGRGWFELGAQDNIQIYRFGRFVDDWLDDATIIKEIRGEDGSSTVLLDFVAHTNSPPEMKALSERVDTVFFYNEAWQGTVHQLIRYAKQKPGYPQITIRVFSPEDVLRSIAALAFGYPGYSPIFNFDIEYEGNHERFIGFPEWDGSQPDFDKVINEHFWGDIMGYFTSCHFGENRTINHDVMTALGLRYSVFSIIDNKPQRIRVQGSSIIPVKGEIRFLNRLVVEHHDAVMQLAEKFMSIDNGFADVITQHYMRVQAEHRLAEIIENGPHPKSEIYWNGEINKCDLCDYPFSSLEFMIDAIFTGGFGANICAHCFLQQGLGIGMGRGQIYKTTPKGWLYIAG</sequence>
<dbReference type="InterPro" id="IPR048301">
    <property type="entry name" value="NucS_C"/>
</dbReference>
<dbReference type="OrthoDB" id="8477544at2"/>
<dbReference type="GO" id="GO:0003677">
    <property type="term" value="F:DNA binding"/>
    <property type="evidence" value="ECO:0007669"/>
    <property type="project" value="UniProtKB-KW"/>
</dbReference>
<dbReference type="GO" id="GO:0004519">
    <property type="term" value="F:endonuclease activity"/>
    <property type="evidence" value="ECO:0007669"/>
    <property type="project" value="InterPro"/>
</dbReference>
<keyword evidence="2" id="KW-0175">Coiled coil</keyword>
<evidence type="ECO:0000313" key="5">
    <source>
        <dbReference type="Proteomes" id="UP000276061"/>
    </source>
</evidence>
<dbReference type="Proteomes" id="UP000276061">
    <property type="component" value="Unassembled WGS sequence"/>
</dbReference>
<accession>A0A3N0G0V9</accession>
<protein>
    <submittedName>
        <fullName evidence="4">DUF91 domain-containing protein</fullName>
    </submittedName>
</protein>
<dbReference type="EMBL" id="RJLR01000020">
    <property type="protein sequence ID" value="RNM05798.1"/>
    <property type="molecule type" value="Genomic_DNA"/>
</dbReference>
<dbReference type="CDD" id="cd22341">
    <property type="entry name" value="NucS-like"/>
    <property type="match status" value="1"/>
</dbReference>
<comment type="caution">
    <text evidence="4">The sequence shown here is derived from an EMBL/GenBank/DDBJ whole genome shotgun (WGS) entry which is preliminary data.</text>
</comment>
<name>A0A3N0G0V9_9GAMM</name>
<evidence type="ECO:0000256" key="1">
    <source>
        <dbReference type="ARBA" id="ARBA00023125"/>
    </source>
</evidence>
<proteinExistence type="predicted"/>
<dbReference type="InterPro" id="IPR002793">
    <property type="entry name" value="Endonuclease_NucS"/>
</dbReference>
<evidence type="ECO:0000256" key="2">
    <source>
        <dbReference type="SAM" id="Coils"/>
    </source>
</evidence>